<dbReference type="InterPro" id="IPR036188">
    <property type="entry name" value="FAD/NAD-bd_sf"/>
</dbReference>
<evidence type="ECO:0000313" key="4">
    <source>
        <dbReference type="EMBL" id="BCJ32049.1"/>
    </source>
</evidence>
<dbReference type="PANTHER" id="PTHR13789">
    <property type="entry name" value="MONOOXYGENASE"/>
    <property type="match status" value="1"/>
</dbReference>
<evidence type="ECO:0000313" key="5">
    <source>
        <dbReference type="Proteomes" id="UP000680750"/>
    </source>
</evidence>
<reference evidence="4" key="1">
    <citation type="submission" date="2020-08" db="EMBL/GenBank/DDBJ databases">
        <title>Whole genome shotgun sequence of Actinocatenispora sera NBRC 101916.</title>
        <authorList>
            <person name="Komaki H."/>
            <person name="Tamura T."/>
        </authorList>
    </citation>
    <scope>NUCLEOTIDE SEQUENCE</scope>
    <source>
        <strain evidence="4">NBRC 101916</strain>
    </source>
</reference>
<dbReference type="InterPro" id="IPR002938">
    <property type="entry name" value="FAD-bd"/>
</dbReference>
<dbReference type="AlphaFoldDB" id="A0A810L9U2"/>
<keyword evidence="5" id="KW-1185">Reference proteome</keyword>
<dbReference type="SUPFAM" id="SSF51905">
    <property type="entry name" value="FAD/NAD(P)-binding domain"/>
    <property type="match status" value="1"/>
</dbReference>
<protein>
    <submittedName>
        <fullName evidence="4">FAD-dependent oxidoreductase</fullName>
    </submittedName>
</protein>
<evidence type="ECO:0000259" key="3">
    <source>
        <dbReference type="Pfam" id="PF01494"/>
    </source>
</evidence>
<feature type="domain" description="FAD-binding" evidence="3">
    <location>
        <begin position="3"/>
        <end position="320"/>
    </location>
</feature>
<dbReference type="EMBL" id="AP023354">
    <property type="protein sequence ID" value="BCJ32049.1"/>
    <property type="molecule type" value="Genomic_DNA"/>
</dbReference>
<dbReference type="GO" id="GO:0071949">
    <property type="term" value="F:FAD binding"/>
    <property type="evidence" value="ECO:0007669"/>
    <property type="project" value="InterPro"/>
</dbReference>
<evidence type="ECO:0000256" key="2">
    <source>
        <dbReference type="ARBA" id="ARBA00023033"/>
    </source>
</evidence>
<dbReference type="PRINTS" id="PR00420">
    <property type="entry name" value="RNGMNOXGNASE"/>
</dbReference>
<dbReference type="PANTHER" id="PTHR13789:SF309">
    <property type="entry name" value="PUTATIVE (AFU_ORTHOLOGUE AFUA_6G14510)-RELATED"/>
    <property type="match status" value="1"/>
</dbReference>
<dbReference type="Proteomes" id="UP000680750">
    <property type="component" value="Chromosome"/>
</dbReference>
<name>A0A810L9U2_9ACTN</name>
<dbReference type="Gene3D" id="3.50.50.60">
    <property type="entry name" value="FAD/NAD(P)-binding domain"/>
    <property type="match status" value="1"/>
</dbReference>
<gene>
    <name evidence="4" type="ORF">Asera_61570</name>
</gene>
<dbReference type="KEGG" id="aser:Asera_61570"/>
<sequence>MGGLAAALGLRQVGWQVTVLEQAAEFAEVGAGLSLWPNALRALDELGVGPQVRAAGVAAVSRGGLRLPSGGWLRHARPDDVHVLMVHRAALHEAMRAPLPADALIPGATVTSVDLAAGTVAYRQGGETRQRGADLVVGADGLHSVLRQAMWPGHEPRFDGRRVWRAVVGAGAPRIEASLTLGADRQFGILPLPGDAVYWFLTAPAARPGERFADELAAVADRVAGWHPPIGELLAATTPGSVLHHDLYALDPVPGFARGRAVLLGDAAHAQTPDLGQGACQAIEDGVVLAAAVAAHGDLATAIGSYDRQRRPRTQLVARAAAKQAELNAKHYRAVTRLARIIPPPLWRRQAARFTDWVPPALPHDLSSTVDS</sequence>
<organism evidence="4 5">
    <name type="scientific">Actinocatenispora sera</name>
    <dbReference type="NCBI Taxonomy" id="390989"/>
    <lineage>
        <taxon>Bacteria</taxon>
        <taxon>Bacillati</taxon>
        <taxon>Actinomycetota</taxon>
        <taxon>Actinomycetes</taxon>
        <taxon>Micromonosporales</taxon>
        <taxon>Micromonosporaceae</taxon>
        <taxon>Actinocatenispora</taxon>
    </lineage>
</organism>
<dbReference type="GO" id="GO:0004497">
    <property type="term" value="F:monooxygenase activity"/>
    <property type="evidence" value="ECO:0007669"/>
    <property type="project" value="UniProtKB-KW"/>
</dbReference>
<keyword evidence="2" id="KW-0503">Monooxygenase</keyword>
<dbReference type="Pfam" id="PF01494">
    <property type="entry name" value="FAD_binding_3"/>
    <property type="match status" value="1"/>
</dbReference>
<evidence type="ECO:0000256" key="1">
    <source>
        <dbReference type="ARBA" id="ARBA00023002"/>
    </source>
</evidence>
<dbReference type="InterPro" id="IPR050493">
    <property type="entry name" value="FAD-dep_Monooxygenase_BioMet"/>
</dbReference>
<accession>A0A810L9U2</accession>
<keyword evidence="1" id="KW-0560">Oxidoreductase</keyword>
<proteinExistence type="predicted"/>